<protein>
    <recommendedName>
        <fullName evidence="7">Putative 4-hydroxy-4-methyl-2-oxoglutarate aldolase</fullName>
        <ecNumber evidence="6">4.1.1.112</ecNumber>
        <ecNumber evidence="5">4.1.3.17</ecNumber>
    </recommendedName>
    <alternativeName>
        <fullName evidence="10">Oxaloacetate decarboxylase</fullName>
    </alternativeName>
    <alternativeName>
        <fullName evidence="9">RraA-like protein</fullName>
    </alternativeName>
</protein>
<feature type="binding site" evidence="12">
    <location>
        <begin position="88"/>
        <end position="91"/>
    </location>
    <ligand>
        <name>substrate</name>
    </ligand>
</feature>
<dbReference type="AlphaFoldDB" id="D3FCC0"/>
<keyword evidence="14" id="KW-1185">Reference proteome</keyword>
<gene>
    <name evidence="13" type="ordered locus">Cwoe_5004</name>
</gene>
<evidence type="ECO:0000256" key="2">
    <source>
        <dbReference type="ARBA" id="ARBA00001968"/>
    </source>
</evidence>
<evidence type="ECO:0000256" key="4">
    <source>
        <dbReference type="ARBA" id="ARBA00011233"/>
    </source>
</evidence>
<evidence type="ECO:0000256" key="5">
    <source>
        <dbReference type="ARBA" id="ARBA00012213"/>
    </source>
</evidence>
<dbReference type="CDD" id="cd16841">
    <property type="entry name" value="RraA_family"/>
    <property type="match status" value="1"/>
</dbReference>
<dbReference type="PANTHER" id="PTHR33254">
    <property type="entry name" value="4-HYDROXY-4-METHYL-2-OXOGLUTARATE ALDOLASE 3-RELATED"/>
    <property type="match status" value="1"/>
</dbReference>
<dbReference type="STRING" id="469383.Cwoe_5004"/>
<comment type="subunit">
    <text evidence="4">Homotrimer.</text>
</comment>
<comment type="cofactor">
    <cofactor evidence="2">
        <name>a divalent metal cation</name>
        <dbReference type="ChEBI" id="CHEBI:60240"/>
    </cofactor>
</comment>
<evidence type="ECO:0000256" key="3">
    <source>
        <dbReference type="ARBA" id="ARBA00008621"/>
    </source>
</evidence>
<dbReference type="PANTHER" id="PTHR33254:SF16">
    <property type="entry name" value="BLR3842 PROTEIN"/>
    <property type="match status" value="1"/>
</dbReference>
<feature type="binding site" evidence="12">
    <location>
        <position position="110"/>
    </location>
    <ligand>
        <name>substrate</name>
    </ligand>
</feature>
<evidence type="ECO:0000256" key="1">
    <source>
        <dbReference type="ARBA" id="ARBA00001342"/>
    </source>
</evidence>
<keyword evidence="12" id="KW-0460">Magnesium</keyword>
<evidence type="ECO:0000256" key="8">
    <source>
        <dbReference type="ARBA" id="ARBA00025046"/>
    </source>
</evidence>
<dbReference type="SUPFAM" id="SSF89562">
    <property type="entry name" value="RraA-like"/>
    <property type="match status" value="1"/>
</dbReference>
<reference evidence="14" key="2">
    <citation type="submission" date="2010-01" db="EMBL/GenBank/DDBJ databases">
        <title>The complete genome of Conexibacter woesei DSM 14684.</title>
        <authorList>
            <consortium name="US DOE Joint Genome Institute (JGI-PGF)"/>
            <person name="Lucas S."/>
            <person name="Copeland A."/>
            <person name="Lapidus A."/>
            <person name="Glavina del Rio T."/>
            <person name="Dalin E."/>
            <person name="Tice H."/>
            <person name="Bruce D."/>
            <person name="Goodwin L."/>
            <person name="Pitluck S."/>
            <person name="Kyrpides N."/>
            <person name="Mavromatis K."/>
            <person name="Ivanova N."/>
            <person name="Mikhailova N."/>
            <person name="Chertkov O."/>
            <person name="Brettin T."/>
            <person name="Detter J.C."/>
            <person name="Han C."/>
            <person name="Larimer F."/>
            <person name="Land M."/>
            <person name="Hauser L."/>
            <person name="Markowitz V."/>
            <person name="Cheng J.-F."/>
            <person name="Hugenholtz P."/>
            <person name="Woyke T."/>
            <person name="Wu D."/>
            <person name="Pukall R."/>
            <person name="Steenblock K."/>
            <person name="Schneider S."/>
            <person name="Klenk H.-P."/>
            <person name="Eisen J.A."/>
        </authorList>
    </citation>
    <scope>NUCLEOTIDE SEQUENCE [LARGE SCALE GENOMIC DNA]</scope>
    <source>
        <strain evidence="14">DSM 14684 / CIP 108061 / JCM 11494 / NBRC 100937 / ID131577</strain>
    </source>
</reference>
<sequence length="219" mass="22533">MSALARDAAFAARLRAFDSATVYEANGRVGAMEPGIVPQLAGQRVAGRARTVLCSPRDNLALHHAVAAAEPGDVLVANALDARIGMWGEVLTIAAQARGVAGLVIDGAVRDIDAIRALGFPIFSRALAIAGATKDVPGELDQPIACGGQLVRRGDWVLADDSGVAVLPDDRVEAALAAAEARIDGETRVIEGLRGGQTTVELLGLAPLPTTNTTMETPA</sequence>
<comment type="function">
    <text evidence="8">Catalyzes the aldol cleavage of 4-hydroxy-4-methyl-2-oxoglutarate (HMG) into 2 molecules of pyruvate. Also contains a secondary oxaloacetate (OAA) decarboxylase activity due to the common pyruvate enolate transition state formed following C-C bond cleavage in the retro-aldol and decarboxylation reactions.</text>
</comment>
<dbReference type="EC" id="4.1.1.112" evidence="6"/>
<dbReference type="GO" id="GO:0008948">
    <property type="term" value="F:oxaloacetate decarboxylase activity"/>
    <property type="evidence" value="ECO:0007669"/>
    <property type="project" value="UniProtKB-EC"/>
</dbReference>
<dbReference type="RefSeq" id="WP_012936466.1">
    <property type="nucleotide sequence ID" value="NC_013739.1"/>
</dbReference>
<evidence type="ECO:0000256" key="10">
    <source>
        <dbReference type="ARBA" id="ARBA00032305"/>
    </source>
</evidence>
<dbReference type="GO" id="GO:0046872">
    <property type="term" value="F:metal ion binding"/>
    <property type="evidence" value="ECO:0007669"/>
    <property type="project" value="UniProtKB-KW"/>
</dbReference>
<comment type="catalytic activity">
    <reaction evidence="11">
        <text>oxaloacetate + H(+) = pyruvate + CO2</text>
        <dbReference type="Rhea" id="RHEA:15641"/>
        <dbReference type="ChEBI" id="CHEBI:15361"/>
        <dbReference type="ChEBI" id="CHEBI:15378"/>
        <dbReference type="ChEBI" id="CHEBI:16452"/>
        <dbReference type="ChEBI" id="CHEBI:16526"/>
        <dbReference type="EC" id="4.1.1.112"/>
    </reaction>
</comment>
<evidence type="ECO:0000313" key="13">
    <source>
        <dbReference type="EMBL" id="ADB53415.1"/>
    </source>
</evidence>
<comment type="catalytic activity">
    <reaction evidence="1">
        <text>4-hydroxy-4-methyl-2-oxoglutarate = 2 pyruvate</text>
        <dbReference type="Rhea" id="RHEA:22748"/>
        <dbReference type="ChEBI" id="CHEBI:15361"/>
        <dbReference type="ChEBI" id="CHEBI:58276"/>
        <dbReference type="EC" id="4.1.3.17"/>
    </reaction>
</comment>
<reference evidence="13 14" key="1">
    <citation type="journal article" date="2010" name="Stand. Genomic Sci.">
        <title>Complete genome sequence of Conexibacter woesei type strain (ID131577).</title>
        <authorList>
            <person name="Pukall R."/>
            <person name="Lapidus A."/>
            <person name="Glavina Del Rio T."/>
            <person name="Copeland A."/>
            <person name="Tice H."/>
            <person name="Cheng J.-F."/>
            <person name="Lucas S."/>
            <person name="Chen F."/>
            <person name="Nolan M."/>
            <person name="Bruce D."/>
            <person name="Goodwin L."/>
            <person name="Pitluck S."/>
            <person name="Mavromatis K."/>
            <person name="Ivanova N."/>
            <person name="Ovchinnikova G."/>
            <person name="Pati A."/>
            <person name="Chen A."/>
            <person name="Palaniappan K."/>
            <person name="Land M."/>
            <person name="Hauser L."/>
            <person name="Chang Y.-J."/>
            <person name="Jeffries C.D."/>
            <person name="Chain P."/>
            <person name="Meincke L."/>
            <person name="Sims D."/>
            <person name="Brettin T."/>
            <person name="Detter J.C."/>
            <person name="Rohde M."/>
            <person name="Goeker M."/>
            <person name="Bristow J."/>
            <person name="Eisen J.A."/>
            <person name="Markowitz V."/>
            <person name="Kyrpides N.C."/>
            <person name="Klenk H.-P."/>
            <person name="Hugenholtz P."/>
        </authorList>
    </citation>
    <scope>NUCLEOTIDE SEQUENCE [LARGE SCALE GENOMIC DNA]</scope>
    <source>
        <strain evidence="14">DSM 14684 / CIP 108061 / JCM 11494 / NBRC 100937 / ID131577</strain>
    </source>
</reference>
<dbReference type="InterPro" id="IPR005493">
    <property type="entry name" value="RraA/RraA-like"/>
</dbReference>
<keyword evidence="12" id="KW-0479">Metal-binding</keyword>
<dbReference type="HOGENOM" id="CLU_072626_3_2_11"/>
<name>D3FCC0_CONWI</name>
<feature type="binding site" evidence="12">
    <location>
        <position position="111"/>
    </location>
    <ligand>
        <name>Mg(2+)</name>
        <dbReference type="ChEBI" id="CHEBI:18420"/>
    </ligand>
</feature>
<proteinExistence type="inferred from homology"/>
<dbReference type="GO" id="GO:0032259">
    <property type="term" value="P:methylation"/>
    <property type="evidence" value="ECO:0007669"/>
    <property type="project" value="UniProtKB-KW"/>
</dbReference>
<evidence type="ECO:0000256" key="12">
    <source>
        <dbReference type="PIRSR" id="PIRSR605493-1"/>
    </source>
</evidence>
<evidence type="ECO:0000256" key="6">
    <source>
        <dbReference type="ARBA" id="ARBA00012947"/>
    </source>
</evidence>
<dbReference type="KEGG" id="cwo:Cwoe_5004"/>
<evidence type="ECO:0000256" key="11">
    <source>
        <dbReference type="ARBA" id="ARBA00047973"/>
    </source>
</evidence>
<accession>D3FCC0</accession>
<dbReference type="InterPro" id="IPR036704">
    <property type="entry name" value="RraA/RraA-like_sf"/>
</dbReference>
<evidence type="ECO:0000256" key="7">
    <source>
        <dbReference type="ARBA" id="ARBA00016549"/>
    </source>
</evidence>
<dbReference type="EC" id="4.1.3.17" evidence="5"/>
<dbReference type="eggNOG" id="COG0684">
    <property type="taxonomic scope" value="Bacteria"/>
</dbReference>
<dbReference type="GO" id="GO:0047443">
    <property type="term" value="F:4-hydroxy-4-methyl-2-oxoglutarate aldolase activity"/>
    <property type="evidence" value="ECO:0007669"/>
    <property type="project" value="UniProtKB-EC"/>
</dbReference>
<comment type="cofactor">
    <cofactor evidence="12">
        <name>Mg(2+)</name>
        <dbReference type="ChEBI" id="CHEBI:18420"/>
    </cofactor>
</comment>
<keyword evidence="13" id="KW-0489">Methyltransferase</keyword>
<dbReference type="OrthoDB" id="943692at2"/>
<dbReference type="EMBL" id="CP001854">
    <property type="protein sequence ID" value="ADB53415.1"/>
    <property type="molecule type" value="Genomic_DNA"/>
</dbReference>
<comment type="similarity">
    <text evidence="3">Belongs to the class II aldolase/RraA-like family.</text>
</comment>
<evidence type="ECO:0000256" key="9">
    <source>
        <dbReference type="ARBA" id="ARBA00030169"/>
    </source>
</evidence>
<organism evidence="13 14">
    <name type="scientific">Conexibacter woesei (strain DSM 14684 / CCUG 47730 / CIP 108061 / JCM 11494 / NBRC 100937 / ID131577)</name>
    <dbReference type="NCBI Taxonomy" id="469383"/>
    <lineage>
        <taxon>Bacteria</taxon>
        <taxon>Bacillati</taxon>
        <taxon>Actinomycetota</taxon>
        <taxon>Thermoleophilia</taxon>
        <taxon>Solirubrobacterales</taxon>
        <taxon>Conexibacteraceae</taxon>
        <taxon>Conexibacter</taxon>
    </lineage>
</organism>
<dbReference type="Gene3D" id="3.50.30.40">
    <property type="entry name" value="Ribonuclease E inhibitor RraA/RraA-like"/>
    <property type="match status" value="1"/>
</dbReference>
<dbReference type="Pfam" id="PF03737">
    <property type="entry name" value="RraA-like"/>
    <property type="match status" value="1"/>
</dbReference>
<dbReference type="Proteomes" id="UP000008229">
    <property type="component" value="Chromosome"/>
</dbReference>
<dbReference type="GO" id="GO:0008168">
    <property type="term" value="F:methyltransferase activity"/>
    <property type="evidence" value="ECO:0007669"/>
    <property type="project" value="UniProtKB-KW"/>
</dbReference>
<evidence type="ECO:0000313" key="14">
    <source>
        <dbReference type="Proteomes" id="UP000008229"/>
    </source>
</evidence>
<keyword evidence="13" id="KW-0808">Transferase</keyword>